<protein>
    <recommendedName>
        <fullName evidence="10">Cell division protein FtsL</fullName>
    </recommendedName>
</protein>
<dbReference type="EMBL" id="UINC01126657">
    <property type="protein sequence ID" value="SVD05273.1"/>
    <property type="molecule type" value="Genomic_DNA"/>
</dbReference>
<accession>A0A382S5V9</accession>
<sequence length="96" mass="11190">MLEVRKTSIISSLVFGLMVSSIYLVTQVYDFRVTFSEKDKVNNKYESLSFKFNLLLNEVEYFRNQLTIRKVATEKLGMRSPSLNDQILVLKESSKE</sequence>
<proteinExistence type="predicted"/>
<keyword evidence="5 8" id="KW-1133">Transmembrane helix</keyword>
<comment type="subcellular location">
    <subcellularLocation>
        <location evidence="1">Cell membrane</location>
        <topology evidence="1">Single-pass type II membrane protein</topology>
    </subcellularLocation>
</comment>
<keyword evidence="7" id="KW-0131">Cell cycle</keyword>
<evidence type="ECO:0000256" key="2">
    <source>
        <dbReference type="ARBA" id="ARBA00022475"/>
    </source>
</evidence>
<evidence type="ECO:0000256" key="3">
    <source>
        <dbReference type="ARBA" id="ARBA00022618"/>
    </source>
</evidence>
<dbReference type="Pfam" id="PF04999">
    <property type="entry name" value="FtsL"/>
    <property type="match status" value="1"/>
</dbReference>
<keyword evidence="6 8" id="KW-0472">Membrane</keyword>
<evidence type="ECO:0000256" key="6">
    <source>
        <dbReference type="ARBA" id="ARBA00023136"/>
    </source>
</evidence>
<gene>
    <name evidence="9" type="ORF">METZ01_LOCUS358127</name>
</gene>
<evidence type="ECO:0000256" key="5">
    <source>
        <dbReference type="ARBA" id="ARBA00022989"/>
    </source>
</evidence>
<evidence type="ECO:0000313" key="9">
    <source>
        <dbReference type="EMBL" id="SVD05273.1"/>
    </source>
</evidence>
<keyword evidence="4 8" id="KW-0812">Transmembrane</keyword>
<keyword evidence="3" id="KW-0132">Cell division</keyword>
<dbReference type="InterPro" id="IPR011922">
    <property type="entry name" value="Cell_div_FtsL"/>
</dbReference>
<organism evidence="9">
    <name type="scientific">marine metagenome</name>
    <dbReference type="NCBI Taxonomy" id="408172"/>
    <lineage>
        <taxon>unclassified sequences</taxon>
        <taxon>metagenomes</taxon>
        <taxon>ecological metagenomes</taxon>
    </lineage>
</organism>
<evidence type="ECO:0000256" key="8">
    <source>
        <dbReference type="SAM" id="Phobius"/>
    </source>
</evidence>
<dbReference type="GO" id="GO:0005886">
    <property type="term" value="C:plasma membrane"/>
    <property type="evidence" value="ECO:0007669"/>
    <property type="project" value="UniProtKB-SubCell"/>
</dbReference>
<reference evidence="9" key="1">
    <citation type="submission" date="2018-05" db="EMBL/GenBank/DDBJ databases">
        <authorList>
            <person name="Lanie J.A."/>
            <person name="Ng W.-L."/>
            <person name="Kazmierczak K.M."/>
            <person name="Andrzejewski T.M."/>
            <person name="Davidsen T.M."/>
            <person name="Wayne K.J."/>
            <person name="Tettelin H."/>
            <person name="Glass J.I."/>
            <person name="Rusch D."/>
            <person name="Podicherti R."/>
            <person name="Tsui H.-C.T."/>
            <person name="Winkler M.E."/>
        </authorList>
    </citation>
    <scope>NUCLEOTIDE SEQUENCE</scope>
</reference>
<evidence type="ECO:0000256" key="7">
    <source>
        <dbReference type="ARBA" id="ARBA00023306"/>
    </source>
</evidence>
<evidence type="ECO:0000256" key="1">
    <source>
        <dbReference type="ARBA" id="ARBA00004401"/>
    </source>
</evidence>
<name>A0A382S5V9_9ZZZZ</name>
<keyword evidence="2" id="KW-1003">Cell membrane</keyword>
<dbReference type="GO" id="GO:0051301">
    <property type="term" value="P:cell division"/>
    <property type="evidence" value="ECO:0007669"/>
    <property type="project" value="UniProtKB-KW"/>
</dbReference>
<evidence type="ECO:0000256" key="4">
    <source>
        <dbReference type="ARBA" id="ARBA00022692"/>
    </source>
</evidence>
<feature type="transmembrane region" description="Helical" evidence="8">
    <location>
        <begin position="7"/>
        <end position="26"/>
    </location>
</feature>
<evidence type="ECO:0008006" key="10">
    <source>
        <dbReference type="Google" id="ProtNLM"/>
    </source>
</evidence>
<dbReference type="AlphaFoldDB" id="A0A382S5V9"/>